<dbReference type="SUPFAM" id="SSF46689">
    <property type="entry name" value="Homeodomain-like"/>
    <property type="match status" value="1"/>
</dbReference>
<dbReference type="SMR" id="A2EG11"/>
<evidence type="ECO:0000256" key="1">
    <source>
        <dbReference type="ARBA" id="ARBA00023015"/>
    </source>
</evidence>
<dbReference type="InterPro" id="IPR017930">
    <property type="entry name" value="Myb_dom"/>
</dbReference>
<dbReference type="Proteomes" id="UP000001542">
    <property type="component" value="Unassembled WGS sequence"/>
</dbReference>
<reference evidence="8" key="1">
    <citation type="submission" date="2006-10" db="EMBL/GenBank/DDBJ databases">
        <authorList>
            <person name="Amadeo P."/>
            <person name="Zhao Q."/>
            <person name="Wortman J."/>
            <person name="Fraser-Liggett C."/>
            <person name="Carlton J."/>
        </authorList>
    </citation>
    <scope>NUCLEOTIDE SEQUENCE</scope>
    <source>
        <strain evidence="8">G3</strain>
    </source>
</reference>
<evidence type="ECO:0000256" key="3">
    <source>
        <dbReference type="ARBA" id="ARBA00023163"/>
    </source>
</evidence>
<evidence type="ECO:0000259" key="5">
    <source>
        <dbReference type="PROSITE" id="PS50090"/>
    </source>
</evidence>
<reference evidence="8" key="2">
    <citation type="journal article" date="2007" name="Science">
        <title>Draft genome sequence of the sexually transmitted pathogen Trichomonas vaginalis.</title>
        <authorList>
            <person name="Carlton J.M."/>
            <person name="Hirt R.P."/>
            <person name="Silva J.C."/>
            <person name="Delcher A.L."/>
            <person name="Schatz M."/>
            <person name="Zhao Q."/>
            <person name="Wortman J.R."/>
            <person name="Bidwell S.L."/>
            <person name="Alsmark U.C.M."/>
            <person name="Besteiro S."/>
            <person name="Sicheritz-Ponten T."/>
            <person name="Noel C.J."/>
            <person name="Dacks J.B."/>
            <person name="Foster P.G."/>
            <person name="Simillion C."/>
            <person name="Van de Peer Y."/>
            <person name="Miranda-Saavedra D."/>
            <person name="Barton G.J."/>
            <person name="Westrop G.D."/>
            <person name="Mueller S."/>
            <person name="Dessi D."/>
            <person name="Fiori P.L."/>
            <person name="Ren Q."/>
            <person name="Paulsen I."/>
            <person name="Zhang H."/>
            <person name="Bastida-Corcuera F.D."/>
            <person name="Simoes-Barbosa A."/>
            <person name="Brown M.T."/>
            <person name="Hayes R.D."/>
            <person name="Mukherjee M."/>
            <person name="Okumura C.Y."/>
            <person name="Schneider R."/>
            <person name="Smith A.J."/>
            <person name="Vanacova S."/>
            <person name="Villalvazo M."/>
            <person name="Haas B.J."/>
            <person name="Pertea M."/>
            <person name="Feldblyum T.V."/>
            <person name="Utterback T.R."/>
            <person name="Shu C.L."/>
            <person name="Osoegawa K."/>
            <person name="de Jong P.J."/>
            <person name="Hrdy I."/>
            <person name="Horvathova L."/>
            <person name="Zubacova Z."/>
            <person name="Dolezal P."/>
            <person name="Malik S.B."/>
            <person name="Logsdon J.M. Jr."/>
            <person name="Henze K."/>
            <person name="Gupta A."/>
            <person name="Wang C.C."/>
            <person name="Dunne R.L."/>
            <person name="Upcroft J.A."/>
            <person name="Upcroft P."/>
            <person name="White O."/>
            <person name="Salzberg S.L."/>
            <person name="Tang P."/>
            <person name="Chiu C.-H."/>
            <person name="Lee Y.-S."/>
            <person name="Embley T.M."/>
            <person name="Coombs G.H."/>
            <person name="Mottram J.C."/>
            <person name="Tachezy J."/>
            <person name="Fraser-Liggett C.M."/>
            <person name="Johnson P.J."/>
        </authorList>
    </citation>
    <scope>NUCLEOTIDE SEQUENCE [LARGE SCALE GENOMIC DNA]</scope>
    <source>
        <strain evidence="8">G3</strain>
    </source>
</reference>
<feature type="domain" description="Myb-like" evidence="5">
    <location>
        <begin position="60"/>
        <end position="105"/>
    </location>
</feature>
<dbReference type="InterPro" id="IPR001005">
    <property type="entry name" value="SANT/Myb"/>
</dbReference>
<organism evidence="8 9">
    <name type="scientific">Trichomonas vaginalis (strain ATCC PRA-98 / G3)</name>
    <dbReference type="NCBI Taxonomy" id="412133"/>
    <lineage>
        <taxon>Eukaryota</taxon>
        <taxon>Metamonada</taxon>
        <taxon>Parabasalia</taxon>
        <taxon>Trichomonadida</taxon>
        <taxon>Trichomonadidae</taxon>
        <taxon>Trichomonas</taxon>
    </lineage>
</organism>
<feature type="domain" description="Myb-like" evidence="5">
    <location>
        <begin position="8"/>
        <end position="59"/>
    </location>
</feature>
<keyword evidence="3" id="KW-0804">Transcription</keyword>
<accession>A2EG11</accession>
<evidence type="ECO:0000259" key="7">
    <source>
        <dbReference type="PROSITE" id="PS51294"/>
    </source>
</evidence>
<dbReference type="GO" id="GO:0005634">
    <property type="term" value="C:nucleus"/>
    <property type="evidence" value="ECO:0000318"/>
    <property type="project" value="GO_Central"/>
</dbReference>
<keyword evidence="2 8" id="KW-0238">DNA-binding</keyword>
<dbReference type="InterPro" id="IPR017884">
    <property type="entry name" value="SANT_dom"/>
</dbReference>
<dbReference type="STRING" id="5722.A2EG11"/>
<evidence type="ECO:0000313" key="9">
    <source>
        <dbReference type="Proteomes" id="UP000001542"/>
    </source>
</evidence>
<name>A2EG11_TRIV3</name>
<dbReference type="PANTHER" id="PTHR46621">
    <property type="entry name" value="SNRNA-ACTIVATING PROTEIN COMPLEX SUBUNIT 4"/>
    <property type="match status" value="1"/>
</dbReference>
<dbReference type="InterPro" id="IPR009057">
    <property type="entry name" value="Homeodomain-like_sf"/>
</dbReference>
<dbReference type="PROSITE" id="PS51294">
    <property type="entry name" value="HTH_MYB"/>
    <property type="match status" value="2"/>
</dbReference>
<dbReference type="PROSITE" id="PS50090">
    <property type="entry name" value="MYB_LIKE"/>
    <property type="match status" value="2"/>
</dbReference>
<evidence type="ECO:0000259" key="6">
    <source>
        <dbReference type="PROSITE" id="PS51293"/>
    </source>
</evidence>
<dbReference type="eggNOG" id="KOG0048">
    <property type="taxonomic scope" value="Eukaryota"/>
</dbReference>
<dbReference type="Gene3D" id="1.10.10.60">
    <property type="entry name" value="Homeodomain-like"/>
    <property type="match status" value="2"/>
</dbReference>
<dbReference type="KEGG" id="tva:4766271"/>
<keyword evidence="1" id="KW-0805">Transcription regulation</keyword>
<evidence type="ECO:0000256" key="2">
    <source>
        <dbReference type="ARBA" id="ARBA00023125"/>
    </source>
</evidence>
<dbReference type="EMBL" id="DS113379">
    <property type="protein sequence ID" value="EAY08372.1"/>
    <property type="molecule type" value="Genomic_DNA"/>
</dbReference>
<dbReference type="OrthoDB" id="2143914at2759"/>
<feature type="domain" description="HTH myb-type" evidence="7">
    <location>
        <begin position="68"/>
        <end position="113"/>
    </location>
</feature>
<evidence type="ECO:0000256" key="4">
    <source>
        <dbReference type="ARBA" id="ARBA00023242"/>
    </source>
</evidence>
<dbReference type="RefSeq" id="XP_001320595.1">
    <property type="nucleotide sequence ID" value="XM_001320560.1"/>
</dbReference>
<dbReference type="PANTHER" id="PTHR46621:SF1">
    <property type="entry name" value="SNRNA-ACTIVATING PROTEIN COMPLEX SUBUNIT 4"/>
    <property type="match status" value="1"/>
</dbReference>
<keyword evidence="4" id="KW-0539">Nucleus</keyword>
<dbReference type="VEuPathDB" id="TrichDB:TVAG_268980"/>
<sequence length="260" mass="29997">MTISGKAPPKFKKKMWTEEEDATLVSLVEKYGALNWVVIAQNMPNRTGKQCRERYLNKFKQGIKNSQWTAEEDQLILEKQAEMGNSWVKIAEFIPGRSPDAIKTRHSWLKTKMENKNKQTQFPKQVPVQNTYTVTPLPPVPQPQIITMIPEQQYTPIHIEEPPPQVYVPEPIKEPPKVEEKVLFVDSVPVKSKENCFLPTIFEAFQTPKFPCSPGSTILNFSFLDPEPVNKKLESTDDYLFSNTDSVFSKRDPNCFWNKH</sequence>
<dbReference type="InParanoid" id="A2EG11"/>
<feature type="domain" description="SANT" evidence="6">
    <location>
        <begin position="13"/>
        <end position="63"/>
    </location>
</feature>
<dbReference type="SMART" id="SM00717">
    <property type="entry name" value="SANT"/>
    <property type="match status" value="2"/>
</dbReference>
<dbReference type="GO" id="GO:0006355">
    <property type="term" value="P:regulation of DNA-templated transcription"/>
    <property type="evidence" value="ECO:0000318"/>
    <property type="project" value="GO_Central"/>
</dbReference>
<evidence type="ECO:0000313" key="8">
    <source>
        <dbReference type="EMBL" id="EAY08372.1"/>
    </source>
</evidence>
<dbReference type="InterPro" id="IPR051575">
    <property type="entry name" value="Myb-like_DNA-bd"/>
</dbReference>
<dbReference type="CDD" id="cd00167">
    <property type="entry name" value="SANT"/>
    <property type="match status" value="2"/>
</dbReference>
<dbReference type="GO" id="GO:0000978">
    <property type="term" value="F:RNA polymerase II cis-regulatory region sequence-specific DNA binding"/>
    <property type="evidence" value="ECO:0000318"/>
    <property type="project" value="GO_Central"/>
</dbReference>
<dbReference type="VEuPathDB" id="TrichDB:TVAGG3_0842280"/>
<dbReference type="AlphaFoldDB" id="A2EG11"/>
<keyword evidence="9" id="KW-1185">Reference proteome</keyword>
<dbReference type="GO" id="GO:0000981">
    <property type="term" value="F:DNA-binding transcription factor activity, RNA polymerase II-specific"/>
    <property type="evidence" value="ECO:0000318"/>
    <property type="project" value="GO_Central"/>
</dbReference>
<feature type="domain" description="HTH myb-type" evidence="7">
    <location>
        <begin position="9"/>
        <end position="63"/>
    </location>
</feature>
<protein>
    <submittedName>
        <fullName evidence="8">Myb-like DNA-binding domain containing protein</fullName>
    </submittedName>
</protein>
<gene>
    <name evidence="8" type="ORF">TVAG_268980</name>
</gene>
<dbReference type="PROSITE" id="PS51293">
    <property type="entry name" value="SANT"/>
    <property type="match status" value="1"/>
</dbReference>
<proteinExistence type="predicted"/>
<dbReference type="Pfam" id="PF13921">
    <property type="entry name" value="Myb_DNA-bind_6"/>
    <property type="match status" value="1"/>
</dbReference>